<dbReference type="Gene3D" id="3.40.50.300">
    <property type="entry name" value="P-loop containing nucleotide triphosphate hydrolases"/>
    <property type="match status" value="1"/>
</dbReference>
<evidence type="ECO:0000256" key="7">
    <source>
        <dbReference type="ARBA" id="ARBA00048107"/>
    </source>
</evidence>
<dbReference type="PANTHER" id="PTHR42854:SF3">
    <property type="entry name" value="EUKARYOTIC TRANSLATION INITIATION FACTOR 2 SUBUNIT 3-RELATED"/>
    <property type="match status" value="1"/>
</dbReference>
<dbReference type="GO" id="GO:0003743">
    <property type="term" value="F:translation initiation factor activity"/>
    <property type="evidence" value="ECO:0007669"/>
    <property type="project" value="UniProtKB-KW"/>
</dbReference>
<dbReference type="Pfam" id="PF00009">
    <property type="entry name" value="GTP_EFTU"/>
    <property type="match status" value="1"/>
</dbReference>
<dbReference type="PROSITE" id="PS51722">
    <property type="entry name" value="G_TR_2"/>
    <property type="match status" value="1"/>
</dbReference>
<dbReference type="Pfam" id="PF09173">
    <property type="entry name" value="eIF2_C"/>
    <property type="match status" value="1"/>
</dbReference>
<evidence type="ECO:0000313" key="10">
    <source>
        <dbReference type="Proteomes" id="UP000800038"/>
    </source>
</evidence>
<dbReference type="InterPro" id="IPR009001">
    <property type="entry name" value="Transl_elong_EF1A/Init_IF2_C"/>
</dbReference>
<name>A0A6A5SHN1_9PLEO</name>
<dbReference type="EMBL" id="ML976078">
    <property type="protein sequence ID" value="KAF1939603.1"/>
    <property type="molecule type" value="Genomic_DNA"/>
</dbReference>
<keyword evidence="3" id="KW-0396">Initiation factor</keyword>
<evidence type="ECO:0000256" key="1">
    <source>
        <dbReference type="ARBA" id="ARBA00007249"/>
    </source>
</evidence>
<evidence type="ECO:0000256" key="6">
    <source>
        <dbReference type="ARBA" id="ARBA00023134"/>
    </source>
</evidence>
<dbReference type="InterPro" id="IPR015256">
    <property type="entry name" value="eIF2g_C"/>
</dbReference>
<keyword evidence="4" id="KW-0547">Nucleotide-binding</keyword>
<keyword evidence="9" id="KW-0378">Hydrolase</keyword>
<accession>A0A6A5SHN1</accession>
<comment type="catalytic activity">
    <reaction evidence="7">
        <text>GTP + H2O = GDP + phosphate + H(+)</text>
        <dbReference type="Rhea" id="RHEA:19669"/>
        <dbReference type="ChEBI" id="CHEBI:15377"/>
        <dbReference type="ChEBI" id="CHEBI:15378"/>
        <dbReference type="ChEBI" id="CHEBI:37565"/>
        <dbReference type="ChEBI" id="CHEBI:43474"/>
        <dbReference type="ChEBI" id="CHEBI:58189"/>
        <dbReference type="EC" id="3.6.5.3"/>
    </reaction>
</comment>
<dbReference type="OrthoDB" id="1045173at2759"/>
<evidence type="ECO:0000256" key="2">
    <source>
        <dbReference type="ARBA" id="ARBA00011986"/>
    </source>
</evidence>
<evidence type="ECO:0000256" key="4">
    <source>
        <dbReference type="ARBA" id="ARBA00022741"/>
    </source>
</evidence>
<keyword evidence="5" id="KW-0648">Protein biosynthesis</keyword>
<evidence type="ECO:0000259" key="8">
    <source>
        <dbReference type="PROSITE" id="PS51722"/>
    </source>
</evidence>
<reference evidence="9" key="1">
    <citation type="journal article" date="2020" name="Stud. Mycol.">
        <title>101 Dothideomycetes genomes: a test case for predicting lifestyles and emergence of pathogens.</title>
        <authorList>
            <person name="Haridas S."/>
            <person name="Albert R."/>
            <person name="Binder M."/>
            <person name="Bloem J."/>
            <person name="Labutti K."/>
            <person name="Salamov A."/>
            <person name="Andreopoulos B."/>
            <person name="Baker S."/>
            <person name="Barry K."/>
            <person name="Bills G."/>
            <person name="Bluhm B."/>
            <person name="Cannon C."/>
            <person name="Castanera R."/>
            <person name="Culley D."/>
            <person name="Daum C."/>
            <person name="Ezra D."/>
            <person name="Gonzalez J."/>
            <person name="Henrissat B."/>
            <person name="Kuo A."/>
            <person name="Liang C."/>
            <person name="Lipzen A."/>
            <person name="Lutzoni F."/>
            <person name="Magnuson J."/>
            <person name="Mondo S."/>
            <person name="Nolan M."/>
            <person name="Ohm R."/>
            <person name="Pangilinan J."/>
            <person name="Park H.-J."/>
            <person name="Ramirez L."/>
            <person name="Alfaro M."/>
            <person name="Sun H."/>
            <person name="Tritt A."/>
            <person name="Yoshinaga Y."/>
            <person name="Zwiers L.-H."/>
            <person name="Turgeon B."/>
            <person name="Goodwin S."/>
            <person name="Spatafora J."/>
            <person name="Crous P."/>
            <person name="Grigoriev I."/>
        </authorList>
    </citation>
    <scope>NUCLEOTIDE SEQUENCE</scope>
    <source>
        <strain evidence="9">CBS 161.51</strain>
    </source>
</reference>
<evidence type="ECO:0000256" key="3">
    <source>
        <dbReference type="ARBA" id="ARBA00022540"/>
    </source>
</evidence>
<dbReference type="GO" id="GO:0001731">
    <property type="term" value="P:formation of translation preinitiation complex"/>
    <property type="evidence" value="ECO:0007669"/>
    <property type="project" value="TreeGrafter"/>
</dbReference>
<dbReference type="SUPFAM" id="SSF50465">
    <property type="entry name" value="EF-Tu/eEF-1alpha/eIF2-gamma C-terminal domain"/>
    <property type="match status" value="1"/>
</dbReference>
<keyword evidence="10" id="KW-1185">Reference proteome</keyword>
<dbReference type="AlphaFoldDB" id="A0A6A5SHN1"/>
<dbReference type="InterPro" id="IPR027417">
    <property type="entry name" value="P-loop_NTPase"/>
</dbReference>
<protein>
    <recommendedName>
        <fullName evidence="2">protein-synthesizing GTPase</fullName>
        <ecNumber evidence="2">3.6.5.3</ecNumber>
    </recommendedName>
</protein>
<dbReference type="EC" id="3.6.5.3" evidence="2"/>
<sequence>MYPSPRPHSTTLSTQTAGLYLPVGTIGQVDHGKSTLVRAITGTKTMRHETEMARNITIKFGYAAAKIYNCKQSMEGRKCQGEGYDGSYEPVRKISIVDSPVREILMRAMLMGTSVMDAALLIISAEEECPQPQTWEHLTTIETLRLTSVVMVQSKLDRMAADTARKYVEQVRAFLKGTSGEDAPIVPVSTQFGISIDVVHDMLVSIPLPVRDITSSARMRIVCSFDSSIAGGTLLEGVIRIDDDIEIRPGLISHDRASAMPGGLIGVRMLVAPELCRGDQFIGQVLGLRGTLPPIFSVISVQFEILRRTTNRGEHRETERIRTGEVKCHEMELVLNSSVYADLGEKVTLSKLDKRWRLAGWGVVVERLEAEMRDC</sequence>
<evidence type="ECO:0000313" key="9">
    <source>
        <dbReference type="EMBL" id="KAF1939603.1"/>
    </source>
</evidence>
<evidence type="ECO:0000256" key="5">
    <source>
        <dbReference type="ARBA" id="ARBA00022917"/>
    </source>
</evidence>
<proteinExistence type="inferred from homology"/>
<dbReference type="Gene3D" id="2.40.30.10">
    <property type="entry name" value="Translation factors"/>
    <property type="match status" value="2"/>
</dbReference>
<dbReference type="GO" id="GO:0005525">
    <property type="term" value="F:GTP binding"/>
    <property type="evidence" value="ECO:0007669"/>
    <property type="project" value="UniProtKB-KW"/>
</dbReference>
<dbReference type="GO" id="GO:0003924">
    <property type="term" value="F:GTPase activity"/>
    <property type="evidence" value="ECO:0007669"/>
    <property type="project" value="InterPro"/>
</dbReference>
<gene>
    <name evidence="9" type="ORF">EJ02DRAFT_504713</name>
</gene>
<dbReference type="GO" id="GO:0005829">
    <property type="term" value="C:cytosol"/>
    <property type="evidence" value="ECO:0007669"/>
    <property type="project" value="TreeGrafter"/>
</dbReference>
<dbReference type="PANTHER" id="PTHR42854">
    <property type="entry name" value="EUKARYOTIC TRANSLATION INITIATION FACTOR 2 SUBUNIT 3 FAMILY MEMBER"/>
    <property type="match status" value="1"/>
</dbReference>
<dbReference type="InterPro" id="IPR050543">
    <property type="entry name" value="eIF2G"/>
</dbReference>
<dbReference type="Proteomes" id="UP000800038">
    <property type="component" value="Unassembled WGS sequence"/>
</dbReference>
<dbReference type="InterPro" id="IPR009000">
    <property type="entry name" value="Transl_B-barrel_sf"/>
</dbReference>
<dbReference type="SUPFAM" id="SSF52540">
    <property type="entry name" value="P-loop containing nucleoside triphosphate hydrolases"/>
    <property type="match status" value="1"/>
</dbReference>
<comment type="similarity">
    <text evidence="1">Belongs to the TRAFAC class translation factor GTPase superfamily. Classic translation factor GTPase family. EF-Tu/EF-1A subfamily.</text>
</comment>
<organism evidence="9 10">
    <name type="scientific">Clathrospora elynae</name>
    <dbReference type="NCBI Taxonomy" id="706981"/>
    <lineage>
        <taxon>Eukaryota</taxon>
        <taxon>Fungi</taxon>
        <taxon>Dikarya</taxon>
        <taxon>Ascomycota</taxon>
        <taxon>Pezizomycotina</taxon>
        <taxon>Dothideomycetes</taxon>
        <taxon>Pleosporomycetidae</taxon>
        <taxon>Pleosporales</taxon>
        <taxon>Diademaceae</taxon>
        <taxon>Clathrospora</taxon>
    </lineage>
</organism>
<dbReference type="PRINTS" id="PR00315">
    <property type="entry name" value="ELONGATNFCT"/>
</dbReference>
<dbReference type="GO" id="GO:0000049">
    <property type="term" value="F:tRNA binding"/>
    <property type="evidence" value="ECO:0007669"/>
    <property type="project" value="TreeGrafter"/>
</dbReference>
<dbReference type="InterPro" id="IPR000795">
    <property type="entry name" value="T_Tr_GTP-bd_dom"/>
</dbReference>
<dbReference type="SUPFAM" id="SSF50447">
    <property type="entry name" value="Translation proteins"/>
    <property type="match status" value="1"/>
</dbReference>
<keyword evidence="6" id="KW-0342">GTP-binding</keyword>
<feature type="domain" description="Tr-type G" evidence="8">
    <location>
        <begin position="18"/>
        <end position="211"/>
    </location>
</feature>